<evidence type="ECO:0000256" key="3">
    <source>
        <dbReference type="SAM" id="MobiDB-lite"/>
    </source>
</evidence>
<protein>
    <recommendedName>
        <fullName evidence="4">4'-phosphopantetheinyl transferase domain-containing protein</fullName>
    </recommendedName>
</protein>
<comment type="caution">
    <text evidence="5">The sequence shown here is derived from an EMBL/GenBank/DDBJ whole genome shotgun (WGS) entry which is preliminary data.</text>
</comment>
<evidence type="ECO:0000313" key="6">
    <source>
        <dbReference type="Proteomes" id="UP001501867"/>
    </source>
</evidence>
<keyword evidence="2" id="KW-0808">Transferase</keyword>
<reference evidence="6" key="1">
    <citation type="journal article" date="2019" name="Int. J. Syst. Evol. Microbiol.">
        <title>The Global Catalogue of Microorganisms (GCM) 10K type strain sequencing project: providing services to taxonomists for standard genome sequencing and annotation.</title>
        <authorList>
            <consortium name="The Broad Institute Genomics Platform"/>
            <consortium name="The Broad Institute Genome Sequencing Center for Infectious Disease"/>
            <person name="Wu L."/>
            <person name="Ma J."/>
        </authorList>
    </citation>
    <scope>NUCLEOTIDE SEQUENCE [LARGE SCALE GENOMIC DNA]</scope>
    <source>
        <strain evidence="6">JCM 4505</strain>
    </source>
</reference>
<dbReference type="SUPFAM" id="SSF56214">
    <property type="entry name" value="4'-phosphopantetheinyl transferase"/>
    <property type="match status" value="2"/>
</dbReference>
<dbReference type="Proteomes" id="UP001501867">
    <property type="component" value="Unassembled WGS sequence"/>
</dbReference>
<dbReference type="InterPro" id="IPR008278">
    <property type="entry name" value="4-PPantetheinyl_Trfase_dom"/>
</dbReference>
<evidence type="ECO:0000256" key="1">
    <source>
        <dbReference type="ARBA" id="ARBA00010990"/>
    </source>
</evidence>
<gene>
    <name evidence="5" type="ORF">GCM10010302_29870</name>
</gene>
<evidence type="ECO:0000259" key="4">
    <source>
        <dbReference type="Pfam" id="PF01648"/>
    </source>
</evidence>
<feature type="domain" description="4'-phosphopantetheinyl transferase" evidence="4">
    <location>
        <begin position="138"/>
        <end position="204"/>
    </location>
</feature>
<evidence type="ECO:0000313" key="5">
    <source>
        <dbReference type="EMBL" id="GAA0289512.1"/>
    </source>
</evidence>
<keyword evidence="6" id="KW-1185">Reference proteome</keyword>
<organism evidence="5 6">
    <name type="scientific">Streptomyces polychromogenes</name>
    <dbReference type="NCBI Taxonomy" id="67342"/>
    <lineage>
        <taxon>Bacteria</taxon>
        <taxon>Bacillati</taxon>
        <taxon>Actinomycetota</taxon>
        <taxon>Actinomycetes</taxon>
        <taxon>Kitasatosporales</taxon>
        <taxon>Streptomycetaceae</taxon>
        <taxon>Streptomyces</taxon>
    </lineage>
</organism>
<dbReference type="EMBL" id="BAAABV010000015">
    <property type="protein sequence ID" value="GAA0289512.1"/>
    <property type="molecule type" value="Genomic_DNA"/>
</dbReference>
<dbReference type="RefSeq" id="WP_344158441.1">
    <property type="nucleotide sequence ID" value="NZ_BAAABV010000015.1"/>
</dbReference>
<sequence>MLSHLESCPPPGWAPAPWPGRPSRPAAGSLDLWLFHVTDAGLRSVVLDRSPLDSRERARVTAFVRPLDRGRYVAAHLALRRVLSAYEGVRPAELAFVRRPCPCCGGPHGRPALAGPGAPHFSLSHAGGLVLIGVAGRPVGVDVEALPSPRKAATVSEALHPAERRAVHAAQPALRPAVFARLWARKEAYLKGLGTGVGRSPDLDYLGDPGVGAPARPPGWTVRDVPVGPEHAAAVALERAPDAGPAITVRPYHLGVLDEAAAETLAGR</sequence>
<dbReference type="InterPro" id="IPR037143">
    <property type="entry name" value="4-PPantetheinyl_Trfase_dom_sf"/>
</dbReference>
<dbReference type="InterPro" id="IPR050559">
    <property type="entry name" value="P-Pant_transferase_sf"/>
</dbReference>
<dbReference type="PANTHER" id="PTHR12215">
    <property type="entry name" value="PHOSPHOPANTETHEINE TRANSFERASE"/>
    <property type="match status" value="1"/>
</dbReference>
<dbReference type="Pfam" id="PF01648">
    <property type="entry name" value="ACPS"/>
    <property type="match status" value="1"/>
</dbReference>
<feature type="region of interest" description="Disordered" evidence="3">
    <location>
        <begin position="1"/>
        <end position="20"/>
    </location>
</feature>
<dbReference type="Gene3D" id="3.90.470.20">
    <property type="entry name" value="4'-phosphopantetheinyl transferase domain"/>
    <property type="match status" value="1"/>
</dbReference>
<feature type="compositionally biased region" description="Pro residues" evidence="3">
    <location>
        <begin position="8"/>
        <end position="20"/>
    </location>
</feature>
<comment type="similarity">
    <text evidence="1">Belongs to the P-Pant transferase superfamily. Gsp/Sfp/HetI/AcpT family.</text>
</comment>
<dbReference type="PANTHER" id="PTHR12215:SF10">
    <property type="entry name" value="L-AMINOADIPATE-SEMIALDEHYDE DEHYDROGENASE-PHOSPHOPANTETHEINYL TRANSFERASE"/>
    <property type="match status" value="1"/>
</dbReference>
<proteinExistence type="inferred from homology"/>
<accession>A0ABP3F3C1</accession>
<evidence type="ECO:0000256" key="2">
    <source>
        <dbReference type="ARBA" id="ARBA00022679"/>
    </source>
</evidence>
<name>A0ABP3F3C1_9ACTN</name>